<organism evidence="1 2">
    <name type="scientific">Dryococelus australis</name>
    <dbReference type="NCBI Taxonomy" id="614101"/>
    <lineage>
        <taxon>Eukaryota</taxon>
        <taxon>Metazoa</taxon>
        <taxon>Ecdysozoa</taxon>
        <taxon>Arthropoda</taxon>
        <taxon>Hexapoda</taxon>
        <taxon>Insecta</taxon>
        <taxon>Pterygota</taxon>
        <taxon>Neoptera</taxon>
        <taxon>Polyneoptera</taxon>
        <taxon>Phasmatodea</taxon>
        <taxon>Verophasmatodea</taxon>
        <taxon>Anareolatae</taxon>
        <taxon>Phasmatidae</taxon>
        <taxon>Eurycanthinae</taxon>
        <taxon>Dryococelus</taxon>
    </lineage>
</organism>
<sequence>MLCKVTECKIPLSLALLDYRNTPFAGIGLSPDQMHLHHCLKSKSSTHSDILKPHVYSEVPARLRARQHSRKCYYDWSVGNKRTPTMIAIKFDAPGSYLLKTLDSTVYRRNRKHFRAVPNRLSNKAIM</sequence>
<reference evidence="1 2" key="1">
    <citation type="submission" date="2023-02" db="EMBL/GenBank/DDBJ databases">
        <title>LHISI_Scaffold_Assembly.</title>
        <authorList>
            <person name="Stuart O.P."/>
            <person name="Cleave R."/>
            <person name="Magrath M.J.L."/>
            <person name="Mikheyev A.S."/>
        </authorList>
    </citation>
    <scope>NUCLEOTIDE SEQUENCE [LARGE SCALE GENOMIC DNA]</scope>
    <source>
        <strain evidence="1">Daus_M_001</strain>
        <tissue evidence="1">Leg muscle</tissue>
    </source>
</reference>
<comment type="caution">
    <text evidence="1">The sequence shown here is derived from an EMBL/GenBank/DDBJ whole genome shotgun (WGS) entry which is preliminary data.</text>
</comment>
<keyword evidence="2" id="KW-1185">Reference proteome</keyword>
<name>A0ABQ9HD73_9NEOP</name>
<protein>
    <submittedName>
        <fullName evidence="1">Uncharacterized protein</fullName>
    </submittedName>
</protein>
<dbReference type="Proteomes" id="UP001159363">
    <property type="component" value="Chromosome 5"/>
</dbReference>
<gene>
    <name evidence="1" type="ORF">PR048_018759</name>
</gene>
<dbReference type="EMBL" id="JARBHB010000006">
    <property type="protein sequence ID" value="KAJ8882271.1"/>
    <property type="molecule type" value="Genomic_DNA"/>
</dbReference>
<accession>A0ABQ9HD73</accession>
<proteinExistence type="predicted"/>
<evidence type="ECO:0000313" key="1">
    <source>
        <dbReference type="EMBL" id="KAJ8882271.1"/>
    </source>
</evidence>
<evidence type="ECO:0000313" key="2">
    <source>
        <dbReference type="Proteomes" id="UP001159363"/>
    </source>
</evidence>